<feature type="region of interest" description="Disordered" evidence="16">
    <location>
        <begin position="783"/>
        <end position="944"/>
    </location>
</feature>
<dbReference type="Gene3D" id="1.10.532.10">
    <property type="entry name" value="STAT transcription factor, N-terminal domain"/>
    <property type="match status" value="1"/>
</dbReference>
<dbReference type="InterPro" id="IPR046994">
    <property type="entry name" value="STAT5_CC"/>
</dbReference>
<dbReference type="Pfam" id="PF00017">
    <property type="entry name" value="SH2"/>
    <property type="match status" value="1"/>
</dbReference>
<dbReference type="GO" id="GO:0007166">
    <property type="term" value="P:cell surface receptor signaling pathway"/>
    <property type="evidence" value="ECO:0007669"/>
    <property type="project" value="UniProtKB-ARBA"/>
</dbReference>
<dbReference type="Gene3D" id="3.30.505.10">
    <property type="entry name" value="SH2 domain"/>
    <property type="match status" value="1"/>
</dbReference>
<sequence length="971" mass="109633">MSLWARVNQLPQPILEQIRFIYGSNFPIEVRHYLADWIEERLLNAPVYTNDQEAVYEQDAANFLNQLIMELERTAINLPETNFTIKIRLNESARNFRQLFSHNPAQLYQHLMNCLHRERQCVAYPDECVNVQDPEVTEVFNAVQQLQIMVRTNENDNRNLMKEYEHLLLEVHELQKNRAQLETIENAEMRAHAHNQLAQHQKMVNDRLQLCTGKRLALVDGFRKTILITDEVQNKVLNKYLSQWKINQGFAGNGASMMSASNLDTIQAWCESLAEIIWSTKDQIRLAIKNKSKLHVEQEDVPDLLPQAMVDVTNLLKMLITNTFIIEKQPPQVMKTNTRFAATVRLLVGNTLNIKMVNPQVKVSIISEAQAQQTQQTNKASEQSCGEIMNNIGNLEYNETTKQLSVSFRNMQLKKIKRAEKKGTECVMDEKFALLFQSSFAVGHGDLVFSVWTISLPVVVIVHGNQEPQSWATITWDNAFADINRVPFQVPDKVIWNQLAEALNMKFRASTGRSLTAENMHFLCEKAFKTNLPFPVPNDLTIMWSQFCKEPIPDRSFTFWDWFYAAMKVTREHLRGPWMDGSIIGFIHKSKAEDYLLKCPRGTFLLRFSDSELGGITIAWVNEGNDGQPQILHIQPFTAKDFSTRSLSDRIRDFDDLFYLYPNKPKHEAFDRYTTPAGPPRNKNYIASEVRAVLMPGPTNNQMNSFPNTPSYNIQSPDASRDTPSSGFSMSCRTSGTSVTGSVQHRYASSFEPYVQSDGITQSVMMATGTLSNLVRPPPALSVLSTSSNCSSSTTATTSHHHHHSLMEQQQPHHSHMSILPAHSPGGGQNHLRSQQQHYEDTTSLSECGLDGTDHRMQQQQPLPSVPTAFSFTGITFTDSGEQQKLPDGGSNQLKRPVTQQSSTSGMTNSRTTSRRNDNSGESVSTSSRTTSLSSSGTTTSTSTAMDFAGLDELTWLDMNNNSNWIGDGSS</sequence>
<evidence type="ECO:0000256" key="7">
    <source>
        <dbReference type="ARBA" id="ARBA00023015"/>
    </source>
</evidence>
<organism evidence="18">
    <name type="scientific">Anopheles funestus</name>
    <name type="common">African malaria mosquito</name>
    <dbReference type="NCBI Taxonomy" id="62324"/>
    <lineage>
        <taxon>Eukaryota</taxon>
        <taxon>Metazoa</taxon>
        <taxon>Ecdysozoa</taxon>
        <taxon>Arthropoda</taxon>
        <taxon>Hexapoda</taxon>
        <taxon>Insecta</taxon>
        <taxon>Pterygota</taxon>
        <taxon>Neoptera</taxon>
        <taxon>Endopterygota</taxon>
        <taxon>Diptera</taxon>
        <taxon>Nematocera</taxon>
        <taxon>Culicoidea</taxon>
        <taxon>Culicidae</taxon>
        <taxon>Anophelinae</taxon>
        <taxon>Anopheles</taxon>
    </lineage>
</organism>
<feature type="compositionally biased region" description="Low complexity" evidence="16">
    <location>
        <begin position="923"/>
        <end position="944"/>
    </location>
</feature>
<dbReference type="InterPro" id="IPR015988">
    <property type="entry name" value="STAT_TF_CC"/>
</dbReference>
<keyword evidence="4 14" id="KW-0963">Cytoplasm</keyword>
<keyword evidence="8 14" id="KW-0238">DNA-binding</keyword>
<dbReference type="STRING" id="62324.A0A3F2YXQ7"/>
<dbReference type="Pfam" id="PF01017">
    <property type="entry name" value="STAT_alpha"/>
    <property type="match status" value="1"/>
</dbReference>
<evidence type="ECO:0000256" key="3">
    <source>
        <dbReference type="ARBA" id="ARBA00005586"/>
    </source>
</evidence>
<keyword evidence="7 14" id="KW-0805">Transcription regulation</keyword>
<name>A0A3F2YXQ7_ANOFN</name>
<reference evidence="18" key="1">
    <citation type="submission" date="2020-05" db="UniProtKB">
        <authorList>
            <consortium name="EnsemblMetazoa"/>
        </authorList>
    </citation>
    <scope>IDENTIFICATION</scope>
    <source>
        <strain evidence="18">FUMOZ</strain>
    </source>
</reference>
<evidence type="ECO:0000256" key="16">
    <source>
        <dbReference type="SAM" id="MobiDB-lite"/>
    </source>
</evidence>
<dbReference type="FunFam" id="1.10.532.10:FF:000005">
    <property type="entry name" value="Signal transducer and activator of transcription"/>
    <property type="match status" value="1"/>
</dbReference>
<evidence type="ECO:0000256" key="14">
    <source>
        <dbReference type="RuleBase" id="RU046415"/>
    </source>
</evidence>
<dbReference type="InterPro" id="IPR008967">
    <property type="entry name" value="p53-like_TF_DNA-bd_sf"/>
</dbReference>
<dbReference type="VEuPathDB" id="VectorBase:AFUN016607"/>
<dbReference type="GO" id="GO:0001228">
    <property type="term" value="F:DNA-binding transcription activator activity, RNA polymerase II-specific"/>
    <property type="evidence" value="ECO:0007669"/>
    <property type="project" value="UniProtKB-ARBA"/>
</dbReference>
<dbReference type="SMART" id="SM00252">
    <property type="entry name" value="SH2"/>
    <property type="match status" value="1"/>
</dbReference>
<feature type="compositionally biased region" description="Polar residues" evidence="16">
    <location>
        <begin position="831"/>
        <end position="846"/>
    </location>
</feature>
<keyword evidence="5 14" id="KW-0597">Phosphoprotein</keyword>
<feature type="compositionally biased region" description="Low complexity" evidence="16">
    <location>
        <begin position="785"/>
        <end position="798"/>
    </location>
</feature>
<comment type="subcellular location">
    <subcellularLocation>
        <location evidence="2 14">Cytoplasm</location>
    </subcellularLocation>
    <subcellularLocation>
        <location evidence="1 14">Nucleus</location>
    </subcellularLocation>
</comment>
<evidence type="ECO:0000313" key="18">
    <source>
        <dbReference type="EnsemblMetazoa" id="AFUN016607-PA"/>
    </source>
</evidence>
<feature type="region of interest" description="Disordered" evidence="16">
    <location>
        <begin position="701"/>
        <end position="732"/>
    </location>
</feature>
<dbReference type="GO" id="GO:0000977">
    <property type="term" value="F:RNA polymerase II transcription regulatory region sequence-specific DNA binding"/>
    <property type="evidence" value="ECO:0007669"/>
    <property type="project" value="UniProtKB-ARBA"/>
</dbReference>
<feature type="domain" description="SH2" evidence="17">
    <location>
        <begin position="578"/>
        <end position="677"/>
    </location>
</feature>
<dbReference type="InterPro" id="IPR012345">
    <property type="entry name" value="STAT_TF_DNA-bd_N"/>
</dbReference>
<dbReference type="Pfam" id="PF02864">
    <property type="entry name" value="STAT_bind"/>
    <property type="match status" value="1"/>
</dbReference>
<dbReference type="InterPro" id="IPR000980">
    <property type="entry name" value="SH2"/>
</dbReference>
<dbReference type="PROSITE" id="PS50001">
    <property type="entry name" value="SH2"/>
    <property type="match status" value="1"/>
</dbReference>
<dbReference type="FunFam" id="2.60.40.630:FF:000003">
    <property type="entry name" value="Signal transducer and transcription activator 6"/>
    <property type="match status" value="1"/>
</dbReference>
<dbReference type="GO" id="GO:0005737">
    <property type="term" value="C:cytoplasm"/>
    <property type="evidence" value="ECO:0007669"/>
    <property type="project" value="UniProtKB-SubCell"/>
</dbReference>
<keyword evidence="10 14" id="KW-0804">Transcription</keyword>
<dbReference type="Pfam" id="PF21354">
    <property type="entry name" value="STAT_linker"/>
    <property type="match status" value="1"/>
</dbReference>
<accession>A0A3F2YXQ7</accession>
<evidence type="ECO:0000256" key="2">
    <source>
        <dbReference type="ARBA" id="ARBA00004496"/>
    </source>
</evidence>
<evidence type="ECO:0000256" key="15">
    <source>
        <dbReference type="SAM" id="Coils"/>
    </source>
</evidence>
<evidence type="ECO:0000256" key="4">
    <source>
        <dbReference type="ARBA" id="ARBA00022490"/>
    </source>
</evidence>
<dbReference type="CDD" id="cd16855">
    <property type="entry name" value="STAT5_CCD"/>
    <property type="match status" value="1"/>
</dbReference>
<keyword evidence="15" id="KW-0175">Coiled coil</keyword>
<dbReference type="Gene3D" id="2.60.40.630">
    <property type="entry name" value="STAT transcription factor, DNA-binding domain"/>
    <property type="match status" value="1"/>
</dbReference>
<evidence type="ECO:0000256" key="1">
    <source>
        <dbReference type="ARBA" id="ARBA00004123"/>
    </source>
</evidence>
<evidence type="ECO:0000256" key="13">
    <source>
        <dbReference type="PROSITE-ProRule" id="PRU00191"/>
    </source>
</evidence>
<dbReference type="Gene3D" id="1.10.238.10">
    <property type="entry name" value="EF-hand"/>
    <property type="match status" value="1"/>
</dbReference>
<evidence type="ECO:0000256" key="8">
    <source>
        <dbReference type="ARBA" id="ARBA00023125"/>
    </source>
</evidence>
<dbReference type="SUPFAM" id="SSF48092">
    <property type="entry name" value="Transcription factor STAT-4 N-domain"/>
    <property type="match status" value="1"/>
</dbReference>
<feature type="compositionally biased region" description="Polar residues" evidence="16">
    <location>
        <begin position="890"/>
        <end position="912"/>
    </location>
</feature>
<evidence type="ECO:0000256" key="5">
    <source>
        <dbReference type="ARBA" id="ARBA00022553"/>
    </source>
</evidence>
<evidence type="ECO:0000256" key="9">
    <source>
        <dbReference type="ARBA" id="ARBA00023159"/>
    </source>
</evidence>
<proteinExistence type="inferred from homology"/>
<evidence type="ECO:0000256" key="6">
    <source>
        <dbReference type="ARBA" id="ARBA00022999"/>
    </source>
</evidence>
<keyword evidence="6 13" id="KW-0727">SH2 domain</keyword>
<dbReference type="PANTHER" id="PTHR11801">
    <property type="entry name" value="SIGNAL TRANSDUCER AND ACTIVATOR OF TRANSCRIPTION"/>
    <property type="match status" value="1"/>
</dbReference>
<dbReference type="SMART" id="SM00964">
    <property type="entry name" value="STAT_int"/>
    <property type="match status" value="1"/>
</dbReference>
<feature type="coiled-coil region" evidence="15">
    <location>
        <begin position="143"/>
        <end position="184"/>
    </location>
</feature>
<evidence type="ECO:0000256" key="11">
    <source>
        <dbReference type="ARBA" id="ARBA00023242"/>
    </source>
</evidence>
<dbReference type="InterPro" id="IPR048988">
    <property type="entry name" value="STAT_linker"/>
</dbReference>
<keyword evidence="9 14" id="KW-0010">Activator</keyword>
<keyword evidence="11 14" id="KW-0539">Nucleus</keyword>
<dbReference type="FunFam" id="3.30.505.10:FF:000048">
    <property type="entry name" value="Signal transducer and transcription activator 6"/>
    <property type="match status" value="1"/>
</dbReference>
<dbReference type="SUPFAM" id="SSF55550">
    <property type="entry name" value="SH2 domain"/>
    <property type="match status" value="1"/>
</dbReference>
<dbReference type="SUPFAM" id="SSF49417">
    <property type="entry name" value="p53-like transcription factors"/>
    <property type="match status" value="1"/>
</dbReference>
<protein>
    <recommendedName>
        <fullName evidence="14">Signal transducer and activator of transcription</fullName>
    </recommendedName>
</protein>
<comment type="subunit">
    <text evidence="12">Forms a homodimer or a heterodimer with a related family member.</text>
</comment>
<dbReference type="Gene3D" id="1.20.1050.20">
    <property type="entry name" value="STAT transcription factor, all-alpha domain"/>
    <property type="match status" value="1"/>
</dbReference>
<dbReference type="InterPro" id="IPR013801">
    <property type="entry name" value="STAT_TF_DNA-bd"/>
</dbReference>
<evidence type="ECO:0000256" key="10">
    <source>
        <dbReference type="ARBA" id="ARBA00023163"/>
    </source>
</evidence>
<feature type="compositionally biased region" description="Polar residues" evidence="16">
    <location>
        <begin position="858"/>
        <end position="883"/>
    </location>
</feature>
<evidence type="ECO:0000259" key="17">
    <source>
        <dbReference type="PROSITE" id="PS50001"/>
    </source>
</evidence>
<dbReference type="VEuPathDB" id="VectorBase:AFUN2_008041"/>
<dbReference type="InterPro" id="IPR013799">
    <property type="entry name" value="STAT_TF_prot_interaction"/>
</dbReference>
<dbReference type="Pfam" id="PF02865">
    <property type="entry name" value="STAT_int"/>
    <property type="match status" value="1"/>
</dbReference>
<dbReference type="AlphaFoldDB" id="A0A3F2YXQ7"/>
<dbReference type="GO" id="GO:0005634">
    <property type="term" value="C:nucleus"/>
    <property type="evidence" value="ECO:0007669"/>
    <property type="project" value="UniProtKB-SubCell"/>
</dbReference>
<dbReference type="EnsemblMetazoa" id="AFUN016607-RB">
    <property type="protein sequence ID" value="AFUN016607-PB"/>
    <property type="gene ID" value="AFUN016607"/>
</dbReference>
<dbReference type="SUPFAM" id="SSF47655">
    <property type="entry name" value="STAT"/>
    <property type="match status" value="1"/>
</dbReference>
<dbReference type="CDD" id="cd09919">
    <property type="entry name" value="SH2_STAT_family"/>
    <property type="match status" value="1"/>
</dbReference>
<dbReference type="FunFam" id="1.10.238.10:FF:000029">
    <property type="entry name" value="Signal transducer and transcription activator 6"/>
    <property type="match status" value="1"/>
</dbReference>
<dbReference type="InterPro" id="IPR036860">
    <property type="entry name" value="SH2_dom_sf"/>
</dbReference>
<dbReference type="EnsemblMetazoa" id="AFUN016607-RA">
    <property type="protein sequence ID" value="AFUN016607-PA"/>
    <property type="gene ID" value="AFUN016607"/>
</dbReference>
<evidence type="ECO:0000256" key="12">
    <source>
        <dbReference type="ARBA" id="ARBA00064301"/>
    </source>
</evidence>
<dbReference type="InterPro" id="IPR036535">
    <property type="entry name" value="STAT_N_sf"/>
</dbReference>
<comment type="similarity">
    <text evidence="3 14">Belongs to the transcription factor STAT family.</text>
</comment>
<dbReference type="InterPro" id="IPR001217">
    <property type="entry name" value="STAT"/>
</dbReference>
<dbReference type="InterPro" id="IPR013800">
    <property type="entry name" value="STAT_TF_alpha"/>
</dbReference>